<protein>
    <submittedName>
        <fullName evidence="1">Uncharacterized protein</fullName>
    </submittedName>
</protein>
<name>A0A0E3EWT2_9CAUD</name>
<dbReference type="Gene3D" id="2.30.30.100">
    <property type="match status" value="1"/>
</dbReference>
<evidence type="ECO:0000313" key="2">
    <source>
        <dbReference type="Proteomes" id="UP000185398"/>
    </source>
</evidence>
<dbReference type="EMBL" id="KJ019038">
    <property type="protein sequence ID" value="AIX16954.1"/>
    <property type="molecule type" value="Genomic_DNA"/>
</dbReference>
<accession>A0A0E3EWT2</accession>
<dbReference type="Pfam" id="PF20198">
    <property type="entry name" value="DUF6561"/>
    <property type="match status" value="1"/>
</dbReference>
<dbReference type="Proteomes" id="UP000185398">
    <property type="component" value="Segment"/>
</dbReference>
<reference evidence="1 2" key="1">
    <citation type="submission" date="2013-12" db="EMBL/GenBank/DDBJ databases">
        <title>Ecological redundancy of diverse viral populations within a natural community.</title>
        <authorList>
            <person name="Gregory A.C."/>
            <person name="LaButti K."/>
            <person name="Copeland A."/>
            <person name="Woyke T."/>
            <person name="Sullivan M.B."/>
        </authorList>
    </citation>
    <scope>NUCLEOTIDE SEQUENCE [LARGE SCALE GENOMIC DNA]</scope>
    <source>
        <strain evidence="1">Syn7803C59</strain>
    </source>
</reference>
<organism evidence="1 2">
    <name type="scientific">Synechococcus phage ACG-2014a</name>
    <dbReference type="NCBI Taxonomy" id="1493507"/>
    <lineage>
        <taxon>Viruses</taxon>
        <taxon>Duplodnaviria</taxon>
        <taxon>Heunggongvirae</taxon>
        <taxon>Uroviricota</taxon>
        <taxon>Caudoviricetes</taxon>
        <taxon>Pantevenvirales</taxon>
        <taxon>Kyanoviridae</taxon>
        <taxon>Acionnavirus</taxon>
        <taxon>Acionnavirus monteraybay</taxon>
    </lineage>
</organism>
<evidence type="ECO:0000313" key="1">
    <source>
        <dbReference type="EMBL" id="AIX16954.1"/>
    </source>
</evidence>
<sequence length="96" mass="10777">MESNQIDEPIDPEMLQQQTKVVLMANRTEYLIGRVTELDEEPSLLIEKCFSISPEGQLSPFPAFASQRDLFLTSESVLTIVDPSEQIAAEYEAANE</sequence>
<proteinExistence type="predicted"/>
<dbReference type="InterPro" id="IPR046691">
    <property type="entry name" value="DUF6561"/>
</dbReference>
<gene>
    <name evidence="1" type="ORF">Syn7803C59_147</name>
</gene>